<evidence type="ECO:0000313" key="3">
    <source>
        <dbReference type="Proteomes" id="UP001172673"/>
    </source>
</evidence>
<proteinExistence type="predicted"/>
<dbReference type="EMBL" id="JAPDRK010000002">
    <property type="protein sequence ID" value="KAJ9615830.1"/>
    <property type="molecule type" value="Genomic_DNA"/>
</dbReference>
<gene>
    <name evidence="2" type="ORF">H2200_001907</name>
</gene>
<dbReference type="AlphaFoldDB" id="A0AA38XMM4"/>
<evidence type="ECO:0000256" key="1">
    <source>
        <dbReference type="SAM" id="MobiDB-lite"/>
    </source>
</evidence>
<name>A0AA38XMM4_9EURO</name>
<evidence type="ECO:0000313" key="2">
    <source>
        <dbReference type="EMBL" id="KAJ9615830.1"/>
    </source>
</evidence>
<accession>A0AA38XMM4</accession>
<keyword evidence="3" id="KW-1185">Reference proteome</keyword>
<protein>
    <submittedName>
        <fullName evidence="2">Uncharacterized protein</fullName>
    </submittedName>
</protein>
<dbReference type="Proteomes" id="UP001172673">
    <property type="component" value="Unassembled WGS sequence"/>
</dbReference>
<feature type="region of interest" description="Disordered" evidence="1">
    <location>
        <begin position="1"/>
        <end position="23"/>
    </location>
</feature>
<comment type="caution">
    <text evidence="2">The sequence shown here is derived from an EMBL/GenBank/DDBJ whole genome shotgun (WGS) entry which is preliminary data.</text>
</comment>
<sequence>MTKEDFQHMDKHLPITNGTKYPTQIFEENEQLVSRSVDRPSHDKAEKWKHIERAANSHGQKKSTKGDSPWHALAEVKKEEAPKTHVGWASGGRGGATL</sequence>
<feature type="compositionally biased region" description="Basic and acidic residues" evidence="1">
    <location>
        <begin position="1"/>
        <end position="13"/>
    </location>
</feature>
<reference evidence="2" key="1">
    <citation type="submission" date="2022-10" db="EMBL/GenBank/DDBJ databases">
        <title>Culturing micro-colonial fungi from biological soil crusts in the Mojave desert and describing Neophaeococcomyces mojavensis, and introducing the new genera and species Taxawa tesnikishii.</title>
        <authorList>
            <person name="Kurbessoian T."/>
            <person name="Stajich J.E."/>
        </authorList>
    </citation>
    <scope>NUCLEOTIDE SEQUENCE</scope>
    <source>
        <strain evidence="2">TK_41</strain>
    </source>
</reference>
<organism evidence="2 3">
    <name type="scientific">Cladophialophora chaetospira</name>
    <dbReference type="NCBI Taxonomy" id="386627"/>
    <lineage>
        <taxon>Eukaryota</taxon>
        <taxon>Fungi</taxon>
        <taxon>Dikarya</taxon>
        <taxon>Ascomycota</taxon>
        <taxon>Pezizomycotina</taxon>
        <taxon>Eurotiomycetes</taxon>
        <taxon>Chaetothyriomycetidae</taxon>
        <taxon>Chaetothyriales</taxon>
        <taxon>Herpotrichiellaceae</taxon>
        <taxon>Cladophialophora</taxon>
    </lineage>
</organism>